<evidence type="ECO:0000313" key="3">
    <source>
        <dbReference type="Proteomes" id="UP000219072"/>
    </source>
</evidence>
<dbReference type="EMBL" id="OCNE01000022">
    <property type="protein sequence ID" value="SOD65577.1"/>
    <property type="molecule type" value="Genomic_DNA"/>
</dbReference>
<evidence type="ECO:0000256" key="1">
    <source>
        <dbReference type="ARBA" id="ARBA00023002"/>
    </source>
</evidence>
<proteinExistence type="predicted"/>
<name>A0A286E3T7_9ACTN</name>
<gene>
    <name evidence="2" type="ORF">SAMN06297387_12260</name>
</gene>
<dbReference type="OrthoDB" id="2860165at2"/>
<keyword evidence="1" id="KW-0560">Oxidoreductase</keyword>
<dbReference type="InterPro" id="IPR052228">
    <property type="entry name" value="Sec_Metab_Biosynth_Oxidored"/>
</dbReference>
<dbReference type="Proteomes" id="UP000219072">
    <property type="component" value="Unassembled WGS sequence"/>
</dbReference>
<organism evidence="2 3">
    <name type="scientific">Streptomyces zhaozhouensis</name>
    <dbReference type="NCBI Taxonomy" id="1300267"/>
    <lineage>
        <taxon>Bacteria</taxon>
        <taxon>Bacillati</taxon>
        <taxon>Actinomycetota</taxon>
        <taxon>Actinomycetes</taxon>
        <taxon>Kitasatosporales</taxon>
        <taxon>Streptomycetaceae</taxon>
        <taxon>Streptomyces</taxon>
    </lineage>
</organism>
<dbReference type="GO" id="GO:0016491">
    <property type="term" value="F:oxidoreductase activity"/>
    <property type="evidence" value="ECO:0007669"/>
    <property type="project" value="UniProtKB-KW"/>
</dbReference>
<dbReference type="AlphaFoldDB" id="A0A286E3T7"/>
<dbReference type="SUPFAM" id="SSF51735">
    <property type="entry name" value="NAD(P)-binding Rossmann-fold domains"/>
    <property type="match status" value="1"/>
</dbReference>
<sequence length="274" mass="29988">MKRIVVQGGTDGMGRATALVCLGRGDAVTVVGRDEAKGKSFLAEAAEIGAEGRASFIRADLSLISENERVIEVVRDAYPVVDALVLCARHYLSRRRETAEGREATFALFYLSRYLLSHGLRERLEKAERPVILNVAGPGSPVGKIHWEDLEFTRAYDGLAAQMQSGKANDLLGAAFADRHGAERTRYVLINPGSVSTSFSGEYDAETQRHIDMMKRVAKPVAAGIAPIVEALYAPPAAPLSALVEGRPMDVRDRSFDVHDARRLDERTRELLGR</sequence>
<evidence type="ECO:0000313" key="2">
    <source>
        <dbReference type="EMBL" id="SOD65577.1"/>
    </source>
</evidence>
<reference evidence="2 3" key="1">
    <citation type="submission" date="2017-09" db="EMBL/GenBank/DDBJ databases">
        <authorList>
            <person name="Ehlers B."/>
            <person name="Leendertz F.H."/>
        </authorList>
    </citation>
    <scope>NUCLEOTIDE SEQUENCE [LARGE SCALE GENOMIC DNA]</scope>
    <source>
        <strain evidence="2 3">CGMCC 4.7095</strain>
    </source>
</reference>
<accession>A0A286E3T7</accession>
<dbReference type="PANTHER" id="PTHR47534">
    <property type="entry name" value="YALI0E05731P"/>
    <property type="match status" value="1"/>
</dbReference>
<dbReference type="Pfam" id="PF00106">
    <property type="entry name" value="adh_short"/>
    <property type="match status" value="1"/>
</dbReference>
<dbReference type="PANTHER" id="PTHR47534:SF3">
    <property type="entry name" value="ALCOHOL DEHYDROGENASE-LIKE C-TERMINAL DOMAIN-CONTAINING PROTEIN"/>
    <property type="match status" value="1"/>
</dbReference>
<dbReference type="Gene3D" id="3.40.50.720">
    <property type="entry name" value="NAD(P)-binding Rossmann-like Domain"/>
    <property type="match status" value="1"/>
</dbReference>
<protein>
    <submittedName>
        <fullName evidence="2">NAD(P)-dependent dehydrogenase, short-chain alcohol dehydrogenase family</fullName>
    </submittedName>
</protein>
<dbReference type="InterPro" id="IPR002347">
    <property type="entry name" value="SDR_fam"/>
</dbReference>
<dbReference type="InterPro" id="IPR036291">
    <property type="entry name" value="NAD(P)-bd_dom_sf"/>
</dbReference>
<dbReference type="RefSeq" id="WP_097233485.1">
    <property type="nucleotide sequence ID" value="NZ_OCNE01000022.1"/>
</dbReference>
<keyword evidence="3" id="KW-1185">Reference proteome</keyword>